<feature type="transmembrane region" description="Helical" evidence="1">
    <location>
        <begin position="33"/>
        <end position="56"/>
    </location>
</feature>
<feature type="transmembrane region" description="Helical" evidence="1">
    <location>
        <begin position="148"/>
        <end position="170"/>
    </location>
</feature>
<evidence type="ECO:0000313" key="4">
    <source>
        <dbReference type="Proteomes" id="UP000824014"/>
    </source>
</evidence>
<feature type="transmembrane region" description="Helical" evidence="1">
    <location>
        <begin position="68"/>
        <end position="91"/>
    </location>
</feature>
<dbReference type="InterPro" id="IPR051311">
    <property type="entry name" value="DedA_domain"/>
</dbReference>
<feature type="transmembrane region" description="Helical" evidence="1">
    <location>
        <begin position="182"/>
        <end position="202"/>
    </location>
</feature>
<comment type="caution">
    <text evidence="3">The sequence shown here is derived from an EMBL/GenBank/DDBJ whole genome shotgun (WGS) entry which is preliminary data.</text>
</comment>
<dbReference type="AlphaFoldDB" id="A0A9D2ILA7"/>
<proteinExistence type="predicted"/>
<dbReference type="EMBL" id="DXCC01000002">
    <property type="protein sequence ID" value="HIZ14372.1"/>
    <property type="molecule type" value="Genomic_DNA"/>
</dbReference>
<evidence type="ECO:0000259" key="2">
    <source>
        <dbReference type="Pfam" id="PF09335"/>
    </source>
</evidence>
<feature type="transmembrane region" description="Helical" evidence="1">
    <location>
        <begin position="118"/>
        <end position="136"/>
    </location>
</feature>
<evidence type="ECO:0000313" key="3">
    <source>
        <dbReference type="EMBL" id="HIZ14372.1"/>
    </source>
</evidence>
<reference evidence="3" key="2">
    <citation type="submission" date="2021-04" db="EMBL/GenBank/DDBJ databases">
        <authorList>
            <person name="Gilroy R."/>
        </authorList>
    </citation>
    <scope>NUCLEOTIDE SEQUENCE</scope>
    <source>
        <strain evidence="3">ChiHjej11B10-19426</strain>
    </source>
</reference>
<name>A0A9D2ILA7_9BACT</name>
<sequence length="206" mass="23478">MKQDTPVATAKPNFIRRLYDWILGWADSRWGEAALFILAFVESSFFPIPPDVLLIALCLGCPRRSFRYAAICLGGSLCGAAVAYALGFWAWNAVDHWFIPAIFSEEAFRSVGDLYNEWNFWAVFTAGFTPIPYKIFTLAAGVFHIDFVMFMLASLVGRSMRFFLIGWLIWKFGAPIKTFIDKYFNLIVVAFTVLLIGSFLLIRYVF</sequence>
<protein>
    <submittedName>
        <fullName evidence="3">DedA family protein</fullName>
    </submittedName>
</protein>
<evidence type="ECO:0000256" key="1">
    <source>
        <dbReference type="SAM" id="Phobius"/>
    </source>
</evidence>
<gene>
    <name evidence="3" type="ORF">H9816_00420</name>
</gene>
<dbReference type="GO" id="GO:0005886">
    <property type="term" value="C:plasma membrane"/>
    <property type="evidence" value="ECO:0007669"/>
    <property type="project" value="TreeGrafter"/>
</dbReference>
<keyword evidence="1" id="KW-0472">Membrane</keyword>
<dbReference type="PANTHER" id="PTHR42709:SF11">
    <property type="entry name" value="DEDA FAMILY PROTEIN"/>
    <property type="match status" value="1"/>
</dbReference>
<dbReference type="Pfam" id="PF09335">
    <property type="entry name" value="VTT_dom"/>
    <property type="match status" value="1"/>
</dbReference>
<dbReference type="Proteomes" id="UP000824014">
    <property type="component" value="Unassembled WGS sequence"/>
</dbReference>
<feature type="domain" description="VTT" evidence="2">
    <location>
        <begin position="69"/>
        <end position="165"/>
    </location>
</feature>
<dbReference type="InterPro" id="IPR032816">
    <property type="entry name" value="VTT_dom"/>
</dbReference>
<keyword evidence="1" id="KW-1133">Transmembrane helix</keyword>
<dbReference type="PANTHER" id="PTHR42709">
    <property type="entry name" value="ALKALINE PHOSPHATASE LIKE PROTEIN"/>
    <property type="match status" value="1"/>
</dbReference>
<reference evidence="3" key="1">
    <citation type="journal article" date="2021" name="PeerJ">
        <title>Extensive microbial diversity within the chicken gut microbiome revealed by metagenomics and culture.</title>
        <authorList>
            <person name="Gilroy R."/>
            <person name="Ravi A."/>
            <person name="Getino M."/>
            <person name="Pursley I."/>
            <person name="Horton D.L."/>
            <person name="Alikhan N.F."/>
            <person name="Baker D."/>
            <person name="Gharbi K."/>
            <person name="Hall N."/>
            <person name="Watson M."/>
            <person name="Adriaenssens E.M."/>
            <person name="Foster-Nyarko E."/>
            <person name="Jarju S."/>
            <person name="Secka A."/>
            <person name="Antonio M."/>
            <person name="Oren A."/>
            <person name="Chaudhuri R.R."/>
            <person name="La Ragione R."/>
            <person name="Hildebrand F."/>
            <person name="Pallen M.J."/>
        </authorList>
    </citation>
    <scope>NUCLEOTIDE SEQUENCE</scope>
    <source>
        <strain evidence="3">ChiHjej11B10-19426</strain>
    </source>
</reference>
<keyword evidence="1" id="KW-0812">Transmembrane</keyword>
<organism evidence="3 4">
    <name type="scientific">Candidatus Tidjanibacter faecipullorum</name>
    <dbReference type="NCBI Taxonomy" id="2838766"/>
    <lineage>
        <taxon>Bacteria</taxon>
        <taxon>Pseudomonadati</taxon>
        <taxon>Bacteroidota</taxon>
        <taxon>Bacteroidia</taxon>
        <taxon>Bacteroidales</taxon>
        <taxon>Rikenellaceae</taxon>
        <taxon>Tidjanibacter</taxon>
    </lineage>
</organism>
<accession>A0A9D2ILA7</accession>